<sequence length="128" mass="13611">MAKRYALSRALIAAPLMIEGIDAIRNSDKHAHLAQHHLELMEKNGFPPLTKNDVKTIAKVCGAAVAVLALRMATTRRSPLATSALVLANGAATIVNGWQPGKVDALRIAQGLALHAGLTSEVFPTRQD</sequence>
<reference evidence="1" key="1">
    <citation type="submission" date="2022-01" db="EMBL/GenBank/DDBJ databases">
        <title>Collection of gut derived symbiotic bacterial strains cultured from healthy donors.</title>
        <authorList>
            <person name="Lin H."/>
            <person name="Kohout C."/>
            <person name="Waligurski E."/>
            <person name="Pamer E.G."/>
        </authorList>
    </citation>
    <scope>NUCLEOTIDE SEQUENCE</scope>
    <source>
        <strain evidence="1">DFI.7.46</strain>
    </source>
</reference>
<dbReference type="AlphaFoldDB" id="A0AAJ1F8R8"/>
<evidence type="ECO:0008006" key="3">
    <source>
        <dbReference type="Google" id="ProtNLM"/>
    </source>
</evidence>
<dbReference type="RefSeq" id="WP_038108941.1">
    <property type="nucleotide sequence ID" value="NZ_CBCTPO010000008.1"/>
</dbReference>
<organism evidence="1 2">
    <name type="scientific">Varibaculum cambriense</name>
    <dbReference type="NCBI Taxonomy" id="184870"/>
    <lineage>
        <taxon>Bacteria</taxon>
        <taxon>Bacillati</taxon>
        <taxon>Actinomycetota</taxon>
        <taxon>Actinomycetes</taxon>
        <taxon>Actinomycetales</taxon>
        <taxon>Actinomycetaceae</taxon>
        <taxon>Varibaculum</taxon>
    </lineage>
</organism>
<evidence type="ECO:0000313" key="2">
    <source>
        <dbReference type="Proteomes" id="UP001200537"/>
    </source>
</evidence>
<name>A0AAJ1F8R8_9ACTO</name>
<accession>A0AAJ1F8R8</accession>
<evidence type="ECO:0000313" key="1">
    <source>
        <dbReference type="EMBL" id="MCG4618578.1"/>
    </source>
</evidence>
<proteinExistence type="predicted"/>
<gene>
    <name evidence="1" type="ORF">L0M99_08765</name>
</gene>
<comment type="caution">
    <text evidence="1">The sequence shown here is derived from an EMBL/GenBank/DDBJ whole genome shotgun (WGS) entry which is preliminary data.</text>
</comment>
<dbReference type="Proteomes" id="UP001200537">
    <property type="component" value="Unassembled WGS sequence"/>
</dbReference>
<protein>
    <recommendedName>
        <fullName evidence="3">Tat pathway signal sequence domain protein</fullName>
    </recommendedName>
</protein>
<dbReference type="EMBL" id="JAKNHJ010000019">
    <property type="protein sequence ID" value="MCG4618578.1"/>
    <property type="molecule type" value="Genomic_DNA"/>
</dbReference>